<reference evidence="9 10" key="1">
    <citation type="submission" date="2022-07" db="EMBL/GenBank/DDBJ databases">
        <title>Mucilaginibacter sp. JC4.</title>
        <authorList>
            <person name="Le V."/>
            <person name="Ko S.-R."/>
            <person name="Ahn C.-Y."/>
            <person name="Oh H.-M."/>
        </authorList>
    </citation>
    <scope>NUCLEOTIDE SEQUENCE [LARGE SCALE GENOMIC DNA]</scope>
    <source>
        <strain evidence="9 10">JC4</strain>
    </source>
</reference>
<keyword evidence="9" id="KW-0808">Transferase</keyword>
<keyword evidence="6 7" id="KW-0472">Membrane</keyword>
<organism evidence="9 10">
    <name type="scientific">Mucilaginibacter aquariorum</name>
    <dbReference type="NCBI Taxonomy" id="2967225"/>
    <lineage>
        <taxon>Bacteria</taxon>
        <taxon>Pseudomonadati</taxon>
        <taxon>Bacteroidota</taxon>
        <taxon>Sphingobacteriia</taxon>
        <taxon>Sphingobacteriales</taxon>
        <taxon>Sphingobacteriaceae</taxon>
        <taxon>Mucilaginibacter</taxon>
    </lineage>
</organism>
<evidence type="ECO:0000256" key="7">
    <source>
        <dbReference type="SAM" id="Phobius"/>
    </source>
</evidence>
<feature type="transmembrane region" description="Helical" evidence="7">
    <location>
        <begin position="167"/>
        <end position="185"/>
    </location>
</feature>
<dbReference type="Pfam" id="PF01757">
    <property type="entry name" value="Acyl_transf_3"/>
    <property type="match status" value="1"/>
</dbReference>
<feature type="transmembrane region" description="Helical" evidence="7">
    <location>
        <begin position="197"/>
        <end position="214"/>
    </location>
</feature>
<evidence type="ECO:0000256" key="4">
    <source>
        <dbReference type="ARBA" id="ARBA00022692"/>
    </source>
</evidence>
<feature type="transmembrane region" description="Helical" evidence="7">
    <location>
        <begin position="140"/>
        <end position="158"/>
    </location>
</feature>
<feature type="transmembrane region" description="Helical" evidence="7">
    <location>
        <begin position="329"/>
        <end position="354"/>
    </location>
</feature>
<comment type="caution">
    <text evidence="9">The sequence shown here is derived from an EMBL/GenBank/DDBJ whole genome shotgun (WGS) entry which is preliminary data.</text>
</comment>
<feature type="transmembrane region" description="Helical" evidence="7">
    <location>
        <begin position="295"/>
        <end position="317"/>
    </location>
</feature>
<feature type="transmembrane region" description="Helical" evidence="7">
    <location>
        <begin position="263"/>
        <end position="283"/>
    </location>
</feature>
<dbReference type="RefSeq" id="WP_256541449.1">
    <property type="nucleotide sequence ID" value="NZ_JANHOH010000013.1"/>
</dbReference>
<evidence type="ECO:0000256" key="2">
    <source>
        <dbReference type="ARBA" id="ARBA00007400"/>
    </source>
</evidence>
<dbReference type="EMBL" id="JANHOH010000013">
    <property type="protein sequence ID" value="MCQ6961279.1"/>
    <property type="molecule type" value="Genomic_DNA"/>
</dbReference>
<keyword evidence="9" id="KW-0012">Acyltransferase</keyword>
<protein>
    <submittedName>
        <fullName evidence="9">Acyltransferase</fullName>
    </submittedName>
</protein>
<name>A0ABT1T9Q3_9SPHI</name>
<sequence>MDPFNSKFILNEKRWLWIDYDKGISILLVGYGHALATLQGHGLDLSNYPFFNYIGTFFYGFRMPLFFIVSGLLVGRSLNKKGLGNYIGNRTNNILYPLLIWGIIEISFQIIAARFTQLTIDQRIGPSKYLKLITDPRDTGHFWYLNALFCIGVIYAVFKSVFKLKSWLQVILGLILFSVSAYIHINDLSAGFLTDVFGYYIFFALGDLISKVMLDEKNIQRFSSWKIFVPLLVLFLIIQYYFTEINLRPSAHGNNFVERKMPFFFLFEALVGCAISINFSFLLQKHKLFTWIRIVGYHSLFIYCMQMIVMNFARIFFGSILQIDHAPTLILLVWSSGIVLPVFFYNFCLKYNLWWLYTFRKPKREVEYMQSTRSVRLQLSSNKGSI</sequence>
<evidence type="ECO:0000256" key="6">
    <source>
        <dbReference type="ARBA" id="ARBA00023136"/>
    </source>
</evidence>
<keyword evidence="3" id="KW-1003">Cell membrane</keyword>
<dbReference type="PANTHER" id="PTHR40074:SF2">
    <property type="entry name" value="O-ACETYLTRANSFERASE WECH"/>
    <property type="match status" value="1"/>
</dbReference>
<evidence type="ECO:0000259" key="8">
    <source>
        <dbReference type="Pfam" id="PF01757"/>
    </source>
</evidence>
<comment type="subcellular location">
    <subcellularLocation>
        <location evidence="1">Cell membrane</location>
        <topology evidence="1">Multi-pass membrane protein</topology>
    </subcellularLocation>
</comment>
<evidence type="ECO:0000256" key="1">
    <source>
        <dbReference type="ARBA" id="ARBA00004651"/>
    </source>
</evidence>
<keyword evidence="10" id="KW-1185">Reference proteome</keyword>
<evidence type="ECO:0000313" key="9">
    <source>
        <dbReference type="EMBL" id="MCQ6961279.1"/>
    </source>
</evidence>
<accession>A0ABT1T9Q3</accession>
<dbReference type="GO" id="GO:0016746">
    <property type="term" value="F:acyltransferase activity"/>
    <property type="evidence" value="ECO:0007669"/>
    <property type="project" value="UniProtKB-KW"/>
</dbReference>
<dbReference type="InterPro" id="IPR002656">
    <property type="entry name" value="Acyl_transf_3_dom"/>
</dbReference>
<evidence type="ECO:0000313" key="10">
    <source>
        <dbReference type="Proteomes" id="UP001204376"/>
    </source>
</evidence>
<evidence type="ECO:0000256" key="5">
    <source>
        <dbReference type="ARBA" id="ARBA00022989"/>
    </source>
</evidence>
<comment type="similarity">
    <text evidence="2">Belongs to the acyltransferase 3 family.</text>
</comment>
<feature type="transmembrane region" description="Helical" evidence="7">
    <location>
        <begin position="50"/>
        <end position="74"/>
    </location>
</feature>
<proteinExistence type="inferred from homology"/>
<dbReference type="Proteomes" id="UP001204376">
    <property type="component" value="Unassembled WGS sequence"/>
</dbReference>
<dbReference type="PANTHER" id="PTHR40074">
    <property type="entry name" value="O-ACETYLTRANSFERASE WECH"/>
    <property type="match status" value="1"/>
</dbReference>
<feature type="transmembrane region" description="Helical" evidence="7">
    <location>
        <begin position="95"/>
        <end position="120"/>
    </location>
</feature>
<evidence type="ECO:0000256" key="3">
    <source>
        <dbReference type="ARBA" id="ARBA00022475"/>
    </source>
</evidence>
<keyword evidence="5 7" id="KW-1133">Transmembrane helix</keyword>
<gene>
    <name evidence="9" type="ORF">NPE20_25115</name>
</gene>
<feature type="domain" description="Acyltransferase 3" evidence="8">
    <location>
        <begin position="16"/>
        <end position="339"/>
    </location>
</feature>
<keyword evidence="4 7" id="KW-0812">Transmembrane</keyword>
<feature type="transmembrane region" description="Helical" evidence="7">
    <location>
        <begin position="226"/>
        <end position="243"/>
    </location>
</feature>